<keyword evidence="2" id="KW-1185">Reference proteome</keyword>
<gene>
    <name evidence="1" type="ORF">L1987_85936</name>
</gene>
<evidence type="ECO:0000313" key="1">
    <source>
        <dbReference type="EMBL" id="KAI3676330.1"/>
    </source>
</evidence>
<dbReference type="EMBL" id="CM042046">
    <property type="protein sequence ID" value="KAI3676330.1"/>
    <property type="molecule type" value="Genomic_DNA"/>
</dbReference>
<proteinExistence type="predicted"/>
<organism evidence="1 2">
    <name type="scientific">Smallanthus sonchifolius</name>
    <dbReference type="NCBI Taxonomy" id="185202"/>
    <lineage>
        <taxon>Eukaryota</taxon>
        <taxon>Viridiplantae</taxon>
        <taxon>Streptophyta</taxon>
        <taxon>Embryophyta</taxon>
        <taxon>Tracheophyta</taxon>
        <taxon>Spermatophyta</taxon>
        <taxon>Magnoliopsida</taxon>
        <taxon>eudicotyledons</taxon>
        <taxon>Gunneridae</taxon>
        <taxon>Pentapetalae</taxon>
        <taxon>asterids</taxon>
        <taxon>campanulids</taxon>
        <taxon>Asterales</taxon>
        <taxon>Asteraceae</taxon>
        <taxon>Asteroideae</taxon>
        <taxon>Heliantheae alliance</taxon>
        <taxon>Millerieae</taxon>
        <taxon>Smallanthus</taxon>
    </lineage>
</organism>
<evidence type="ECO:0000313" key="2">
    <source>
        <dbReference type="Proteomes" id="UP001056120"/>
    </source>
</evidence>
<name>A0ACB8XZ65_9ASTR</name>
<protein>
    <submittedName>
        <fullName evidence="1">Uncharacterized protein</fullName>
    </submittedName>
</protein>
<reference evidence="1 2" key="2">
    <citation type="journal article" date="2022" name="Mol. Ecol. Resour.">
        <title>The genomes of chicory, endive, great burdock and yacon provide insights into Asteraceae paleo-polyploidization history and plant inulin production.</title>
        <authorList>
            <person name="Fan W."/>
            <person name="Wang S."/>
            <person name="Wang H."/>
            <person name="Wang A."/>
            <person name="Jiang F."/>
            <person name="Liu H."/>
            <person name="Zhao H."/>
            <person name="Xu D."/>
            <person name="Zhang Y."/>
        </authorList>
    </citation>
    <scope>NUCLEOTIDE SEQUENCE [LARGE SCALE GENOMIC DNA]</scope>
    <source>
        <strain evidence="2">cv. Yunnan</strain>
        <tissue evidence="1">Leaves</tissue>
    </source>
</reference>
<comment type="caution">
    <text evidence="1">The sequence shown here is derived from an EMBL/GenBank/DDBJ whole genome shotgun (WGS) entry which is preliminary data.</text>
</comment>
<accession>A0ACB8XZ65</accession>
<sequence>MTIAKVITAGTRNMVGVAAEAEVVAANLVVVVSAETKEGVHGGAENGCVSEGVHDGAEDGFKRRVPVGVDMVLRVLLAVDGE</sequence>
<reference evidence="2" key="1">
    <citation type="journal article" date="2022" name="Mol. Ecol. Resour.">
        <title>The genomes of chicory, endive, great burdock and yacon provide insights into Asteraceae palaeo-polyploidization history and plant inulin production.</title>
        <authorList>
            <person name="Fan W."/>
            <person name="Wang S."/>
            <person name="Wang H."/>
            <person name="Wang A."/>
            <person name="Jiang F."/>
            <person name="Liu H."/>
            <person name="Zhao H."/>
            <person name="Xu D."/>
            <person name="Zhang Y."/>
        </authorList>
    </citation>
    <scope>NUCLEOTIDE SEQUENCE [LARGE SCALE GENOMIC DNA]</scope>
    <source>
        <strain evidence="2">cv. Yunnan</strain>
    </source>
</reference>
<dbReference type="Proteomes" id="UP001056120">
    <property type="component" value="Linkage Group LG29"/>
</dbReference>